<dbReference type="SMART" id="SM00360">
    <property type="entry name" value="RRM"/>
    <property type="match status" value="2"/>
</dbReference>
<dbReference type="EMBL" id="QLNQ01000022">
    <property type="protein sequence ID" value="RCK64476.1"/>
    <property type="molecule type" value="Genomic_DNA"/>
</dbReference>
<dbReference type="InterPro" id="IPR035979">
    <property type="entry name" value="RBD_domain_sf"/>
</dbReference>
<evidence type="ECO:0000256" key="1">
    <source>
        <dbReference type="ARBA" id="ARBA00004123"/>
    </source>
</evidence>
<dbReference type="STRING" id="5486.A0A367YF26"/>
<feature type="domain" description="RRM" evidence="7">
    <location>
        <begin position="6"/>
        <end position="84"/>
    </location>
</feature>
<dbReference type="GO" id="GO:0005737">
    <property type="term" value="C:cytoplasm"/>
    <property type="evidence" value="ECO:0007669"/>
    <property type="project" value="TreeGrafter"/>
</dbReference>
<dbReference type="InterPro" id="IPR050374">
    <property type="entry name" value="RRT5_SRSF_SR"/>
</dbReference>
<dbReference type="GO" id="GO:0003729">
    <property type="term" value="F:mRNA binding"/>
    <property type="evidence" value="ECO:0007669"/>
    <property type="project" value="TreeGrafter"/>
</dbReference>
<keyword evidence="2" id="KW-0507">mRNA processing</keyword>
<feature type="domain" description="RRM" evidence="7">
    <location>
        <begin position="136"/>
        <end position="209"/>
    </location>
</feature>
<keyword evidence="4 6" id="KW-0694">RNA-binding</keyword>
<organism evidence="8 9">
    <name type="scientific">Candida viswanathii</name>
    <dbReference type="NCBI Taxonomy" id="5486"/>
    <lineage>
        <taxon>Eukaryota</taxon>
        <taxon>Fungi</taxon>
        <taxon>Dikarya</taxon>
        <taxon>Ascomycota</taxon>
        <taxon>Saccharomycotina</taxon>
        <taxon>Pichiomycetes</taxon>
        <taxon>Debaryomycetaceae</taxon>
        <taxon>Candida/Lodderomyces clade</taxon>
        <taxon>Candida</taxon>
    </lineage>
</organism>
<dbReference type="SUPFAM" id="SSF54928">
    <property type="entry name" value="RNA-binding domain, RBD"/>
    <property type="match status" value="1"/>
</dbReference>
<comment type="subcellular location">
    <subcellularLocation>
        <location evidence="1">Nucleus</location>
    </subcellularLocation>
</comment>
<reference evidence="8 9" key="1">
    <citation type="submission" date="2018-06" db="EMBL/GenBank/DDBJ databases">
        <title>Whole genome sequencing of Candida tropicalis (genome annotated by CSBL at Korea University).</title>
        <authorList>
            <person name="Ahn J."/>
        </authorList>
    </citation>
    <scope>NUCLEOTIDE SEQUENCE [LARGE SCALE GENOMIC DNA]</scope>
    <source>
        <strain evidence="8 9">ATCC 20962</strain>
    </source>
</reference>
<comment type="caution">
    <text evidence="8">The sequence shown here is derived from an EMBL/GenBank/DDBJ whole genome shotgun (WGS) entry which is preliminary data.</text>
</comment>
<sequence>MSPAKKTIYINNLNEKVTANKLKKELSKTFKPCGKILQITALKTLKLKGQAFVTFESAESAAKALEMADLEVLSKPMRISYAKIESDVVLLEDAISERKKSRLERSAKKRKLEEKKESSSKRRELVSEWKELPPNHILLIQNVKEFDGLQDFFGDFNGFENIRAVKVKNLAFIEFESEELASSCLEQVSDEQLTKFGPEDEVLLSFAKK</sequence>
<dbReference type="PANTHER" id="PTHR23003:SF62">
    <property type="entry name" value="SERINE_ARGININE (SR)-TYPE SHUTTLING MRNA BINDING PROTEIN NPL3"/>
    <property type="match status" value="1"/>
</dbReference>
<dbReference type="GO" id="GO:0005634">
    <property type="term" value="C:nucleus"/>
    <property type="evidence" value="ECO:0007669"/>
    <property type="project" value="UniProtKB-SubCell"/>
</dbReference>
<evidence type="ECO:0000256" key="6">
    <source>
        <dbReference type="PROSITE-ProRule" id="PRU00176"/>
    </source>
</evidence>
<dbReference type="Proteomes" id="UP000253472">
    <property type="component" value="Unassembled WGS sequence"/>
</dbReference>
<accession>A0A367YF26</accession>
<keyword evidence="3" id="KW-0677">Repeat</keyword>
<dbReference type="PROSITE" id="PS50102">
    <property type="entry name" value="RRM"/>
    <property type="match status" value="2"/>
</dbReference>
<keyword evidence="5" id="KW-0539">Nucleus</keyword>
<dbReference type="GO" id="GO:1990904">
    <property type="term" value="C:ribonucleoprotein complex"/>
    <property type="evidence" value="ECO:0007669"/>
    <property type="project" value="UniProtKB-KW"/>
</dbReference>
<evidence type="ECO:0000313" key="9">
    <source>
        <dbReference type="Proteomes" id="UP000253472"/>
    </source>
</evidence>
<dbReference type="PANTHER" id="PTHR23003">
    <property type="entry name" value="RNA RECOGNITION MOTIF RRM DOMAIN CONTAINING PROTEIN"/>
    <property type="match status" value="1"/>
</dbReference>
<dbReference type="GO" id="GO:0006397">
    <property type="term" value="P:mRNA processing"/>
    <property type="evidence" value="ECO:0007669"/>
    <property type="project" value="UniProtKB-KW"/>
</dbReference>
<keyword evidence="8" id="KW-0687">Ribonucleoprotein</keyword>
<evidence type="ECO:0000256" key="3">
    <source>
        <dbReference type="ARBA" id="ARBA00022737"/>
    </source>
</evidence>
<dbReference type="Gene3D" id="3.30.70.330">
    <property type="match status" value="2"/>
</dbReference>
<dbReference type="Pfam" id="PF00076">
    <property type="entry name" value="RRM_1"/>
    <property type="match status" value="2"/>
</dbReference>
<dbReference type="OrthoDB" id="266020at2759"/>
<protein>
    <submittedName>
        <fullName evidence="8">U1 small nuclear ribonucleoprotein A</fullName>
    </submittedName>
</protein>
<dbReference type="AlphaFoldDB" id="A0A367YF26"/>
<proteinExistence type="predicted"/>
<name>A0A367YF26_9ASCO</name>
<dbReference type="InterPro" id="IPR012677">
    <property type="entry name" value="Nucleotide-bd_a/b_plait_sf"/>
</dbReference>
<evidence type="ECO:0000259" key="7">
    <source>
        <dbReference type="PROSITE" id="PS50102"/>
    </source>
</evidence>
<evidence type="ECO:0000256" key="5">
    <source>
        <dbReference type="ARBA" id="ARBA00023242"/>
    </source>
</evidence>
<dbReference type="InterPro" id="IPR000504">
    <property type="entry name" value="RRM_dom"/>
</dbReference>
<evidence type="ECO:0000256" key="4">
    <source>
        <dbReference type="ARBA" id="ARBA00022884"/>
    </source>
</evidence>
<keyword evidence="9" id="KW-1185">Reference proteome</keyword>
<gene>
    <name evidence="8" type="ORF">Cantr_00282</name>
</gene>
<evidence type="ECO:0000313" key="8">
    <source>
        <dbReference type="EMBL" id="RCK64476.1"/>
    </source>
</evidence>
<evidence type="ECO:0000256" key="2">
    <source>
        <dbReference type="ARBA" id="ARBA00022664"/>
    </source>
</evidence>